<evidence type="ECO:0000313" key="11">
    <source>
        <dbReference type="EMBL" id="SMD31261.1"/>
    </source>
</evidence>
<evidence type="ECO:0000256" key="2">
    <source>
        <dbReference type="ARBA" id="ARBA00022670"/>
    </source>
</evidence>
<feature type="transmembrane region" description="Helical" evidence="9">
    <location>
        <begin position="1349"/>
        <end position="1371"/>
    </location>
</feature>
<keyword evidence="4" id="KW-0378">Hydrolase</keyword>
<dbReference type="GO" id="GO:0004252">
    <property type="term" value="F:serine-type endopeptidase activity"/>
    <property type="evidence" value="ECO:0007669"/>
    <property type="project" value="InterPro"/>
</dbReference>
<evidence type="ECO:0000256" key="8">
    <source>
        <dbReference type="SAM" id="Coils"/>
    </source>
</evidence>
<dbReference type="EMBL" id="FWYE01000003">
    <property type="protein sequence ID" value="SMD31261.1"/>
    <property type="molecule type" value="Genomic_DNA"/>
</dbReference>
<evidence type="ECO:0000256" key="4">
    <source>
        <dbReference type="ARBA" id="ARBA00022801"/>
    </source>
</evidence>
<dbReference type="SUPFAM" id="SSF52743">
    <property type="entry name" value="Subtilisin-like"/>
    <property type="match status" value="1"/>
</dbReference>
<keyword evidence="8" id="KW-0175">Coiled coil</keyword>
<comment type="cofactor">
    <cofactor evidence="1">
        <name>Ca(2+)</name>
        <dbReference type="ChEBI" id="CHEBI:29108"/>
    </cofactor>
</comment>
<dbReference type="InterPro" id="IPR050819">
    <property type="entry name" value="Tripeptidyl-peptidase_I"/>
</dbReference>
<dbReference type="CDD" id="cd11377">
    <property type="entry name" value="Pro-peptidase_S53"/>
    <property type="match status" value="1"/>
</dbReference>
<feature type="domain" description="Peptidase S53" evidence="10">
    <location>
        <begin position="274"/>
        <end position="720"/>
    </location>
</feature>
<gene>
    <name evidence="11" type="ORF">SAMN02745355_1187</name>
</gene>
<dbReference type="InterPro" id="IPR030400">
    <property type="entry name" value="Sedolisin_dom"/>
</dbReference>
<dbReference type="InterPro" id="IPR036852">
    <property type="entry name" value="Peptidase_S8/S53_dom_sf"/>
</dbReference>
<reference evidence="11 12" key="1">
    <citation type="submission" date="2017-04" db="EMBL/GenBank/DDBJ databases">
        <authorList>
            <person name="Varghese N."/>
            <person name="Submissions S."/>
        </authorList>
    </citation>
    <scope>NUCLEOTIDE SEQUENCE [LARGE SCALE GENOMIC DNA]</scope>
    <source>
        <strain evidence="11 12">DSM 9789</strain>
    </source>
</reference>
<organism evidence="11 12">
    <name type="scientific">Picrophilus torridus (strain ATCC 700027 / DSM 9790 / JCM 10055 / NBRC 100828 / KAW 2/3)</name>
    <dbReference type="NCBI Taxonomy" id="1122961"/>
    <lineage>
        <taxon>Archaea</taxon>
        <taxon>Methanobacteriati</taxon>
        <taxon>Thermoplasmatota</taxon>
        <taxon>Thermoplasmata</taxon>
        <taxon>Thermoplasmatales</taxon>
        <taxon>Picrophilaceae</taxon>
        <taxon>Picrophilus</taxon>
    </lineage>
</organism>
<dbReference type="Pfam" id="PF09286">
    <property type="entry name" value="Pro-kuma_activ"/>
    <property type="match status" value="1"/>
</dbReference>
<evidence type="ECO:0000313" key="12">
    <source>
        <dbReference type="Proteomes" id="UP000192315"/>
    </source>
</evidence>
<protein>
    <submittedName>
        <fullName evidence="11">Serine protease, subtilase family</fullName>
    </submittedName>
</protein>
<keyword evidence="2 11" id="KW-0645">Protease</keyword>
<evidence type="ECO:0000256" key="3">
    <source>
        <dbReference type="ARBA" id="ARBA00022723"/>
    </source>
</evidence>
<evidence type="ECO:0000259" key="10">
    <source>
        <dbReference type="PROSITE" id="PS51695"/>
    </source>
</evidence>
<evidence type="ECO:0000256" key="5">
    <source>
        <dbReference type="ARBA" id="ARBA00022825"/>
    </source>
</evidence>
<dbReference type="SUPFAM" id="SSF54897">
    <property type="entry name" value="Protease propeptides/inhibitors"/>
    <property type="match status" value="1"/>
</dbReference>
<keyword evidence="6" id="KW-0106">Calcium</keyword>
<dbReference type="GO" id="GO:0046872">
    <property type="term" value="F:metal ion binding"/>
    <property type="evidence" value="ECO:0007669"/>
    <property type="project" value="UniProtKB-KW"/>
</dbReference>
<dbReference type="PROSITE" id="PS51695">
    <property type="entry name" value="SEDOLISIN"/>
    <property type="match status" value="1"/>
</dbReference>
<keyword evidence="5" id="KW-0720">Serine protease</keyword>
<dbReference type="GO" id="GO:0006508">
    <property type="term" value="P:proteolysis"/>
    <property type="evidence" value="ECO:0007669"/>
    <property type="project" value="UniProtKB-KW"/>
</dbReference>
<evidence type="ECO:0000256" key="6">
    <source>
        <dbReference type="ARBA" id="ARBA00022837"/>
    </source>
</evidence>
<dbReference type="Gene3D" id="3.40.50.200">
    <property type="entry name" value="Peptidase S8/S53 domain"/>
    <property type="match status" value="1"/>
</dbReference>
<dbReference type="PANTHER" id="PTHR14218:SF15">
    <property type="entry name" value="TRIPEPTIDYL-PEPTIDASE 1"/>
    <property type="match status" value="1"/>
</dbReference>
<keyword evidence="7" id="KW-0865">Zymogen</keyword>
<dbReference type="Proteomes" id="UP000192315">
    <property type="component" value="Unassembled WGS sequence"/>
</dbReference>
<accession>A0A8G2FXH3</accession>
<dbReference type="PANTHER" id="PTHR14218">
    <property type="entry name" value="PROTEASE S8 TRIPEPTIDYL PEPTIDASE I CLN2"/>
    <property type="match status" value="1"/>
</dbReference>
<feature type="coiled-coil region" evidence="8">
    <location>
        <begin position="1208"/>
        <end position="1333"/>
    </location>
</feature>
<keyword evidence="3" id="KW-0479">Metal-binding</keyword>
<dbReference type="InterPro" id="IPR015366">
    <property type="entry name" value="S53_propep"/>
</dbReference>
<proteinExistence type="predicted"/>
<keyword evidence="9" id="KW-0472">Membrane</keyword>
<evidence type="ECO:0000256" key="1">
    <source>
        <dbReference type="ARBA" id="ARBA00001913"/>
    </source>
</evidence>
<comment type="caution">
    <text evidence="11">The sequence shown here is derived from an EMBL/GenBank/DDBJ whole genome shotgun (WGS) entry which is preliminary data.</text>
</comment>
<keyword evidence="9" id="KW-1133">Transmembrane helix</keyword>
<dbReference type="SMART" id="SM00944">
    <property type="entry name" value="Pro-kuma_activ"/>
    <property type="match status" value="1"/>
</dbReference>
<name>A0A8G2FXH3_PICTO</name>
<keyword evidence="12" id="KW-1185">Reference proteome</keyword>
<dbReference type="Gene3D" id="1.10.287.1490">
    <property type="match status" value="1"/>
</dbReference>
<sequence length="1374" mass="149331">MVAIFIASLFFVGASIGHVQSAPGRDNAMVTVQKPVITGNTKTFGNFELINEESKMNLNATVTVTLSFKNSLSSYINEISNPSSPLYRNYLNIDEIGSEFGLSQSTYNMIASYFSNYNIKVYKSPARLTMSLSGTVSQFDKAFNTKIGAFAIEYKSKGMWIPLFGNNSGLNGNVSVSPLIYVNTGDLSLPEYISQYIGGISGLDGAMAAPALVMPFNMTPRSGVQPSITGNGSYNNPYTLSQIQNITYANYTWALNSETPTNAAFENPSGGYQFLFPSTMHVLTGASNLWSGKTTIDSEPDLGQGITVAVIEVGDLPLSWLQEFAKQVWNNSNQVTSRLSVINLLGANLFDGYIYGWTLETALDIEYIAAMAPDAHIDLVAVPNPDFSSFDYAYQYIADHLTSGNNATDSVTITSNSYGADEITTALEGAPMYITVEDTLLSELNAVGVTNFFASGDYGSYASLCEYGATSAGIPAIATGSTSVGGGQLTAESNGVEFPDTGVYALSTLYNIEMQVAPATGVASFTYWSYGFGFSGTFKGYVGGGFGQSAMLSQPWWQNALDTYSSGARMDPVISGTAAFNMSVYTGIWNIFYGGTSFATPISAGEWALIEEQAKMAYGTAAMGDINPLLYGAHNAYEAHVTAFYNNPFIDMENIGKGFNYGPVNSFDWYYFNLSINEPSDPVVPWWTFTINGPEGNGWSYLQGLGMIKVNTMDLELIGQLPTIDHSLLNEPFKVLMVTPSGLEPFIYLQGGKTYTFKILLSDGQPGSYYTVEAYSGGAGNGVYGGGNITMITTNSNGMFNYTPVYNYSSPSMSASEYGYFYVTTPASSYWSFSQFAVKAKNETGNLTLGVTNALGDLSYNIAEVPMFTDTMTGYYNYFGATGIVELNGMPVSGAVVHEVSLNNSEFSAEDSGLPVSSYAPGVQIGTFLSDGRGMFNYWTDSSLAEFNGPVYTQVEELYATYGNLTSNKVIVYIEPQAGNFYPDLHIVSGKYLVGNVEFSDMKYVNFVNISIGSAPGEYKNVTFAPEFYDYVPELYFVNGYYITVYKKVPVSGVFNGIIPVNLTIPSGNVDLRMVASGYNDLSFEFSFFGFVFLIQDIQSPIVWSDPYIIFNAGTLPHLDISGPSGMVSGNITLNYNASSNENISSSVIEIAYAGGYRILRSDAGLSGSININTLNLPDGYYMINYIVTTNTGLTSKASDLIYIDNTAEKLQAELNNIMAEYNSTVSELKQLQSRLTSEKNLNSNLTLKISELNNNLSLMKLDLVSMESRYNATYNELESAQANLTKYIELNASNTVTINNLENEISDYKANITMEKNTISSLESKISSMQAEIYKMRHPTVTSIINDIGGYTTLIIIGLMAVVIGLIIAYRKK</sequence>
<keyword evidence="9" id="KW-0812">Transmembrane</keyword>
<dbReference type="GO" id="GO:0008240">
    <property type="term" value="F:tripeptidyl-peptidase activity"/>
    <property type="evidence" value="ECO:0007669"/>
    <property type="project" value="TreeGrafter"/>
</dbReference>
<evidence type="ECO:0000256" key="9">
    <source>
        <dbReference type="SAM" id="Phobius"/>
    </source>
</evidence>
<evidence type="ECO:0000256" key="7">
    <source>
        <dbReference type="ARBA" id="ARBA00023145"/>
    </source>
</evidence>